<gene>
    <name evidence="4" type="primary">ghrA</name>
    <name evidence="4" type="ORF">SNEC2469_LOCUS33983</name>
</gene>
<evidence type="ECO:0000259" key="3">
    <source>
        <dbReference type="Pfam" id="PF02826"/>
    </source>
</evidence>
<organism evidence="4 5">
    <name type="scientific">Symbiodinium necroappetens</name>
    <dbReference type="NCBI Taxonomy" id="1628268"/>
    <lineage>
        <taxon>Eukaryota</taxon>
        <taxon>Sar</taxon>
        <taxon>Alveolata</taxon>
        <taxon>Dinophyceae</taxon>
        <taxon>Suessiales</taxon>
        <taxon>Symbiodiniaceae</taxon>
        <taxon>Symbiodinium</taxon>
    </lineage>
</organism>
<name>A0A813CE98_9DINO</name>
<dbReference type="Pfam" id="PF02826">
    <property type="entry name" value="2-Hacid_dh_C"/>
    <property type="match status" value="1"/>
</dbReference>
<dbReference type="InterPro" id="IPR006140">
    <property type="entry name" value="D-isomer_DH_NAD-bd"/>
</dbReference>
<dbReference type="InterPro" id="IPR036291">
    <property type="entry name" value="NAD(P)-bd_dom_sf"/>
</dbReference>
<comment type="caution">
    <text evidence="4">The sequence shown here is derived from an EMBL/GenBank/DDBJ whole genome shotgun (WGS) entry which is preliminary data.</text>
</comment>
<dbReference type="OrthoDB" id="415873at2759"/>
<evidence type="ECO:0000313" key="4">
    <source>
        <dbReference type="EMBL" id="CAE7940670.1"/>
    </source>
</evidence>
<dbReference type="GO" id="GO:0016491">
    <property type="term" value="F:oxidoreductase activity"/>
    <property type="evidence" value="ECO:0007669"/>
    <property type="project" value="UniProtKB-KW"/>
</dbReference>
<protein>
    <submittedName>
        <fullName evidence="4">GhrA protein</fullName>
    </submittedName>
</protein>
<dbReference type="Gene3D" id="3.40.50.720">
    <property type="entry name" value="NAD(P)-binding Rossmann-like Domain"/>
    <property type="match status" value="2"/>
</dbReference>
<feature type="domain" description="D-isomer specific 2-hydroxyacid dehydrogenase NAD-binding" evidence="3">
    <location>
        <begin position="102"/>
        <end position="274"/>
    </location>
</feature>
<dbReference type="GO" id="GO:0051287">
    <property type="term" value="F:NAD binding"/>
    <property type="evidence" value="ECO:0007669"/>
    <property type="project" value="InterPro"/>
</dbReference>
<dbReference type="SUPFAM" id="SSF51735">
    <property type="entry name" value="NAD(P)-binding Rossmann-fold domains"/>
    <property type="match status" value="1"/>
</dbReference>
<keyword evidence="1" id="KW-0560">Oxidoreductase</keyword>
<evidence type="ECO:0000256" key="2">
    <source>
        <dbReference type="ARBA" id="ARBA00023027"/>
    </source>
</evidence>
<dbReference type="PANTHER" id="PTHR43333">
    <property type="entry name" value="2-HACID_DH_C DOMAIN-CONTAINING PROTEIN"/>
    <property type="match status" value="1"/>
</dbReference>
<accession>A0A813CE98</accession>
<dbReference type="Proteomes" id="UP000601435">
    <property type="component" value="Unassembled WGS sequence"/>
</dbReference>
<dbReference type="SUPFAM" id="SSF52283">
    <property type="entry name" value="Formate/glycerate dehydrogenase catalytic domain-like"/>
    <property type="match status" value="1"/>
</dbReference>
<sequence length="309" mass="33615">MALLFQSDLDRPATWVPALRKALPDHDIRVWPDLGDPAEIDYVLAWKPPAGFLASLPNLKAVLSIGAGIDHLTRDPDLPRHLPLVRMVEPGLTAGMTEFVVMQTLFHHRRMLDYRDQQARKLWEEKPPVAPWQRRVGVMGLGELGADAATHLAHLRFDVAGWSRTRRALEGVRCFAGAAELSAFLARTDILICLLPLTEATESLLNAELFAQLPEGASVINVGRGEHLVEADLLAALESGRLDSATLDVFRSEPLPADSPFWSHPRVVVTPHIASMTIPETAAVAVAKAIATLEAGGTPPGLVDLGRGY</sequence>
<keyword evidence="5" id="KW-1185">Reference proteome</keyword>
<reference evidence="4" key="1">
    <citation type="submission" date="2021-02" db="EMBL/GenBank/DDBJ databases">
        <authorList>
            <person name="Dougan E. K."/>
            <person name="Rhodes N."/>
            <person name="Thang M."/>
            <person name="Chan C."/>
        </authorList>
    </citation>
    <scope>NUCLEOTIDE SEQUENCE</scope>
</reference>
<keyword evidence="2" id="KW-0520">NAD</keyword>
<dbReference type="CDD" id="cd12164">
    <property type="entry name" value="GDH_like_2"/>
    <property type="match status" value="1"/>
</dbReference>
<evidence type="ECO:0000256" key="1">
    <source>
        <dbReference type="ARBA" id="ARBA00023002"/>
    </source>
</evidence>
<proteinExistence type="predicted"/>
<dbReference type="PANTHER" id="PTHR43333:SF1">
    <property type="entry name" value="D-ISOMER SPECIFIC 2-HYDROXYACID DEHYDROGENASE NAD-BINDING DOMAIN-CONTAINING PROTEIN"/>
    <property type="match status" value="1"/>
</dbReference>
<dbReference type="AlphaFoldDB" id="A0A813CE98"/>
<dbReference type="EMBL" id="CAJNJA010091986">
    <property type="protein sequence ID" value="CAE7940670.1"/>
    <property type="molecule type" value="Genomic_DNA"/>
</dbReference>
<evidence type="ECO:0000313" key="5">
    <source>
        <dbReference type="Proteomes" id="UP000601435"/>
    </source>
</evidence>